<feature type="transmembrane region" description="Helical" evidence="1">
    <location>
        <begin position="47"/>
        <end position="70"/>
    </location>
</feature>
<keyword evidence="1" id="KW-0812">Transmembrane</keyword>
<name>A0A0D7W6T6_9FLAO</name>
<feature type="transmembrane region" description="Helical" evidence="1">
    <location>
        <begin position="20"/>
        <end position="41"/>
    </location>
</feature>
<feature type="transmembrane region" description="Helical" evidence="1">
    <location>
        <begin position="151"/>
        <end position="174"/>
    </location>
</feature>
<feature type="transmembrane region" description="Helical" evidence="1">
    <location>
        <begin position="82"/>
        <end position="104"/>
    </location>
</feature>
<sequence>MNFNKINYYNESGKTSNLSISLFVLSGLLLITVLGYLYASLILFIPILYFNFLITIGYAFAVSFVTRILSIAFKIRNRKKTISINIVFALFAVYIQWVSYIFLISFENNYFIQIINNFDYFLLLLIRPDLVVLDIIEISKVGLWSIGSSGVYLRGLVLWLVWLVEASIIIFVAWNNFRQFEIIPFSEKDNKWFKKRVFDFDFEYIPLKKQFIDDFEKNPSEAISQLKRGNGLRHSKITLYQSETETKSIISIDNIIITQRGKGKKDITKVLKLSYIDNNYLIDLKSKFRLKKASIFDN</sequence>
<comment type="caution">
    <text evidence="2">The sequence shown here is derived from an EMBL/GenBank/DDBJ whole genome shotgun (WGS) entry which is preliminary data.</text>
</comment>
<keyword evidence="1" id="KW-1133">Transmembrane helix</keyword>
<dbReference type="EMBL" id="JTDV01000003">
    <property type="protein sequence ID" value="KJD33542.1"/>
    <property type="molecule type" value="Genomic_DNA"/>
</dbReference>
<dbReference type="AlphaFoldDB" id="A0A0D7W6T6"/>
<evidence type="ECO:0000313" key="2">
    <source>
        <dbReference type="EMBL" id="KJD33542.1"/>
    </source>
</evidence>
<evidence type="ECO:0000313" key="3">
    <source>
        <dbReference type="Proteomes" id="UP000032361"/>
    </source>
</evidence>
<evidence type="ECO:0000256" key="1">
    <source>
        <dbReference type="SAM" id="Phobius"/>
    </source>
</evidence>
<keyword evidence="3" id="KW-1185">Reference proteome</keyword>
<accession>A0A0D7W6T6</accession>
<dbReference type="STRING" id="1382798.PK35_06770"/>
<dbReference type="PATRIC" id="fig|1382798.3.peg.2671"/>
<dbReference type="RefSeq" id="WP_044625933.1">
    <property type="nucleotide sequence ID" value="NZ_JTDV01000003.1"/>
</dbReference>
<protein>
    <submittedName>
        <fullName evidence="2">Uncharacterized protein</fullName>
    </submittedName>
</protein>
<dbReference type="Proteomes" id="UP000032361">
    <property type="component" value="Unassembled WGS sequence"/>
</dbReference>
<organism evidence="2 3">
    <name type="scientific">Neotamlana nanhaiensis</name>
    <dbReference type="NCBI Taxonomy" id="1382798"/>
    <lineage>
        <taxon>Bacteria</taxon>
        <taxon>Pseudomonadati</taxon>
        <taxon>Bacteroidota</taxon>
        <taxon>Flavobacteriia</taxon>
        <taxon>Flavobacteriales</taxon>
        <taxon>Flavobacteriaceae</taxon>
        <taxon>Neotamlana</taxon>
    </lineage>
</organism>
<proteinExistence type="predicted"/>
<dbReference type="OrthoDB" id="1418911at2"/>
<reference evidence="2 3" key="1">
    <citation type="journal article" date="2015" name="Antonie Van Leeuwenhoek">
        <title>Tamlana nanhaiensis sp. nov., isolated from surface seawater collected from the South China Sea.</title>
        <authorList>
            <person name="Liu X."/>
            <person name="Lai Q."/>
            <person name="Du Y."/>
            <person name="Li G."/>
            <person name="Sun F."/>
            <person name="Shao Z."/>
        </authorList>
    </citation>
    <scope>NUCLEOTIDE SEQUENCE [LARGE SCALE GENOMIC DNA]</scope>
    <source>
        <strain evidence="2 3">FHC16</strain>
    </source>
</reference>
<keyword evidence="1" id="KW-0472">Membrane</keyword>
<gene>
    <name evidence="2" type="ORF">PK35_06770</name>
</gene>